<dbReference type="HAMAP" id="MF_01306_B">
    <property type="entry name" value="Ribosomal_uS4_B"/>
    <property type="match status" value="1"/>
</dbReference>
<dbReference type="GO" id="GO:0006412">
    <property type="term" value="P:translation"/>
    <property type="evidence" value="ECO:0007669"/>
    <property type="project" value="UniProtKB-UniRule"/>
</dbReference>
<keyword evidence="10" id="KW-0150">Chloroplast</keyword>
<evidence type="ECO:0000256" key="5">
    <source>
        <dbReference type="ARBA" id="ARBA00023274"/>
    </source>
</evidence>
<feature type="domain" description="RNA-binding S4" evidence="8">
    <location>
        <begin position="91"/>
        <end position="155"/>
    </location>
</feature>
<evidence type="ECO:0000256" key="1">
    <source>
        <dbReference type="ARBA" id="ARBA00007465"/>
    </source>
</evidence>
<comment type="subcellular location">
    <subcellularLocation>
        <location evidence="6">Plastid</location>
        <location evidence="6">Chloroplast</location>
    </subcellularLocation>
</comment>
<dbReference type="Pfam" id="PF01479">
    <property type="entry name" value="S4"/>
    <property type="match status" value="1"/>
</dbReference>
<dbReference type="EMBL" id="MH898672">
    <property type="protein sequence ID" value="AYQ93619.1"/>
    <property type="molecule type" value="Genomic_DNA"/>
</dbReference>
<dbReference type="FunFam" id="1.10.1050.10:FF:000002">
    <property type="entry name" value="30S ribosomal protein S4, chloroplastic"/>
    <property type="match status" value="1"/>
</dbReference>
<protein>
    <recommendedName>
        <fullName evidence="6">Small ribosomal subunit protein uS4c</fullName>
    </recommendedName>
</protein>
<dbReference type="SUPFAM" id="SSF55174">
    <property type="entry name" value="Alpha-L RNA-binding motif"/>
    <property type="match status" value="1"/>
</dbReference>
<evidence type="ECO:0000256" key="7">
    <source>
        <dbReference type="RuleBase" id="RU003699"/>
    </source>
</evidence>
<dbReference type="GO" id="GO:0009507">
    <property type="term" value="C:chloroplast"/>
    <property type="evidence" value="ECO:0007669"/>
    <property type="project" value="UniProtKB-SubCell"/>
</dbReference>
<dbReference type="SMART" id="SM00363">
    <property type="entry name" value="S4"/>
    <property type="match status" value="1"/>
</dbReference>
<accession>A0A3G3LLN5</accession>
<dbReference type="GO" id="GO:0003735">
    <property type="term" value="F:structural constituent of ribosome"/>
    <property type="evidence" value="ECO:0007669"/>
    <property type="project" value="InterPro"/>
</dbReference>
<evidence type="ECO:0000259" key="9">
    <source>
        <dbReference type="SMART" id="SM01390"/>
    </source>
</evidence>
<organism evidence="10">
    <name type="scientific">Lepocinclis steinii</name>
    <dbReference type="NCBI Taxonomy" id="459226"/>
    <lineage>
        <taxon>Eukaryota</taxon>
        <taxon>Discoba</taxon>
        <taxon>Euglenozoa</taxon>
        <taxon>Euglenida</taxon>
        <taxon>Spirocuta</taxon>
        <taxon>Euglenophyceae</taxon>
        <taxon>Euglenales</taxon>
        <taxon>Phacaceae</taxon>
        <taxon>Lepocinclis</taxon>
    </lineage>
</organism>
<comment type="similarity">
    <text evidence="1 6 7">Belongs to the universal ribosomal protein uS4 family.</text>
</comment>
<proteinExistence type="inferred from homology"/>
<dbReference type="PANTHER" id="PTHR11831:SF4">
    <property type="entry name" value="SMALL RIBOSOMAL SUBUNIT PROTEIN US4M"/>
    <property type="match status" value="1"/>
</dbReference>
<gene>
    <name evidence="6" type="primary">rps4</name>
</gene>
<feature type="domain" description="Small ribosomal subunit protein uS4 N-terminal" evidence="9">
    <location>
        <begin position="3"/>
        <end position="90"/>
    </location>
</feature>
<evidence type="ECO:0000256" key="6">
    <source>
        <dbReference type="HAMAP-Rule" id="MF_01306"/>
    </source>
</evidence>
<evidence type="ECO:0000256" key="3">
    <source>
        <dbReference type="ARBA" id="ARBA00022884"/>
    </source>
</evidence>
<sequence length="203" mass="23160">MSRYRGSKLRIVRRLGKLSGFTNKVSRKTNPPGQHGAITNKKSSQYKVRLKEKQKLRYYYGVSERQLFNYLKKARKKKGSSGKELLSLLEMRLDNIIYRLGLCPSIMSAKQLIVHGHVLVNNLLVNVPSFICKPGISIQIKNSDASRNLIKKNLELTKDYLIPNHLSLNTGKFEAKVVSKVDLTSLNLIINELLVVEYYSLKV</sequence>
<evidence type="ECO:0000259" key="8">
    <source>
        <dbReference type="SMART" id="SM00363"/>
    </source>
</evidence>
<dbReference type="InterPro" id="IPR036986">
    <property type="entry name" value="S4_RNA-bd_sf"/>
</dbReference>
<dbReference type="NCBIfam" id="NF003717">
    <property type="entry name" value="PRK05327.1"/>
    <property type="match status" value="1"/>
</dbReference>
<dbReference type="InterPro" id="IPR001912">
    <property type="entry name" value="Ribosomal_uS4_N"/>
</dbReference>
<dbReference type="CDD" id="cd00165">
    <property type="entry name" value="S4"/>
    <property type="match status" value="1"/>
</dbReference>
<dbReference type="Gene3D" id="1.10.1050.10">
    <property type="entry name" value="Ribosomal Protein S4 Delta 41, Chain A, domain 1"/>
    <property type="match status" value="1"/>
</dbReference>
<dbReference type="PROSITE" id="PS00632">
    <property type="entry name" value="RIBOSOMAL_S4"/>
    <property type="match status" value="1"/>
</dbReference>
<dbReference type="PANTHER" id="PTHR11831">
    <property type="entry name" value="30S 40S RIBOSOMAL PROTEIN"/>
    <property type="match status" value="1"/>
</dbReference>
<name>A0A3G3LLN5_9EUGL</name>
<dbReference type="InterPro" id="IPR018079">
    <property type="entry name" value="Ribosomal_uS4_CS"/>
</dbReference>
<geneLocation type="chloroplast" evidence="10"/>
<evidence type="ECO:0000256" key="2">
    <source>
        <dbReference type="ARBA" id="ARBA00022730"/>
    </source>
</evidence>
<comment type="subunit">
    <text evidence="6">Part of the 30S ribosomal subunit. Contacts protein S5. The interaction surface between S4 and S5 is involved in control of translational fidelity.</text>
</comment>
<evidence type="ECO:0000313" key="10">
    <source>
        <dbReference type="EMBL" id="AYQ93619.1"/>
    </source>
</evidence>
<dbReference type="InterPro" id="IPR002942">
    <property type="entry name" value="S4_RNA-bd"/>
</dbReference>
<dbReference type="InterPro" id="IPR022801">
    <property type="entry name" value="Ribosomal_uS4"/>
</dbReference>
<keyword evidence="10" id="KW-0934">Plastid</keyword>
<dbReference type="NCBIfam" id="TIGR01017">
    <property type="entry name" value="rpsD_bact"/>
    <property type="match status" value="1"/>
</dbReference>
<dbReference type="InterPro" id="IPR005709">
    <property type="entry name" value="Ribosomal_uS4_bac-type"/>
</dbReference>
<comment type="function">
    <text evidence="6">One of the primary rRNA binding proteins, it binds directly to 16S rRNA where it nucleates assembly of the body of the 30S subunit.</text>
</comment>
<reference evidence="10" key="1">
    <citation type="journal article" date="2018" name="Sci. Rep.">
        <title>Dynamic evolution of inverted repeats in Euglenophyta plastid genomes.</title>
        <authorList>
            <person name="Karnkowska A."/>
            <person name="Bennett M.S."/>
            <person name="Triemer R.E."/>
        </authorList>
    </citation>
    <scope>NUCLEOTIDE SEQUENCE</scope>
</reference>
<dbReference type="FunFam" id="3.10.290.10:FF:000001">
    <property type="entry name" value="30S ribosomal protein S4"/>
    <property type="match status" value="1"/>
</dbReference>
<dbReference type="Pfam" id="PF00163">
    <property type="entry name" value="Ribosomal_S4"/>
    <property type="match status" value="1"/>
</dbReference>
<keyword evidence="4 6" id="KW-0689">Ribosomal protein</keyword>
<dbReference type="GO" id="GO:0019843">
    <property type="term" value="F:rRNA binding"/>
    <property type="evidence" value="ECO:0007669"/>
    <property type="project" value="UniProtKB-UniRule"/>
</dbReference>
<keyword evidence="5 6" id="KW-0687">Ribonucleoprotein</keyword>
<keyword evidence="2 6" id="KW-0699">rRNA-binding</keyword>
<dbReference type="Gene3D" id="3.10.290.10">
    <property type="entry name" value="RNA-binding S4 domain"/>
    <property type="match status" value="1"/>
</dbReference>
<dbReference type="PROSITE" id="PS50889">
    <property type="entry name" value="S4"/>
    <property type="match status" value="1"/>
</dbReference>
<keyword evidence="3 6" id="KW-0694">RNA-binding</keyword>
<dbReference type="GO" id="GO:0015935">
    <property type="term" value="C:small ribosomal subunit"/>
    <property type="evidence" value="ECO:0007669"/>
    <property type="project" value="InterPro"/>
</dbReference>
<comment type="function">
    <text evidence="6">With S5 and S12 plays an important role in translational accuracy.</text>
</comment>
<dbReference type="SMART" id="SM01390">
    <property type="entry name" value="Ribosomal_S4"/>
    <property type="match status" value="1"/>
</dbReference>
<dbReference type="AlphaFoldDB" id="A0A3G3LLN5"/>
<dbReference type="GO" id="GO:0042274">
    <property type="term" value="P:ribosomal small subunit biogenesis"/>
    <property type="evidence" value="ECO:0007669"/>
    <property type="project" value="TreeGrafter"/>
</dbReference>
<evidence type="ECO:0000256" key="4">
    <source>
        <dbReference type="ARBA" id="ARBA00022980"/>
    </source>
</evidence>